<accession>A0A1L4CX13</accession>
<dbReference type="PIRSF" id="PIRSF006060">
    <property type="entry name" value="AA_transporter"/>
    <property type="match status" value="1"/>
</dbReference>
<dbReference type="OrthoDB" id="5288717at2"/>
<gene>
    <name evidence="7" type="ORF">AXG55_00490</name>
</gene>
<evidence type="ECO:0000313" key="7">
    <source>
        <dbReference type="EMBL" id="APJ02491.1"/>
    </source>
</evidence>
<dbReference type="AlphaFoldDB" id="A0A1L4CX13"/>
<evidence type="ECO:0000256" key="3">
    <source>
        <dbReference type="ARBA" id="ARBA00022989"/>
    </source>
</evidence>
<feature type="transmembrane region" description="Helical" evidence="5">
    <location>
        <begin position="193"/>
        <end position="221"/>
    </location>
</feature>
<dbReference type="RefSeq" id="WP_148696196.1">
    <property type="nucleotide sequence ID" value="NZ_CP017834.1"/>
</dbReference>
<feature type="transmembrane region" description="Helical" evidence="5">
    <location>
        <begin position="131"/>
        <end position="149"/>
    </location>
</feature>
<evidence type="ECO:0000256" key="5">
    <source>
        <dbReference type="SAM" id="Phobius"/>
    </source>
</evidence>
<dbReference type="GO" id="GO:0022857">
    <property type="term" value="F:transmembrane transporter activity"/>
    <property type="evidence" value="ECO:0007669"/>
    <property type="project" value="InterPro"/>
</dbReference>
<organism evidence="7 8">
    <name type="scientific">Silvanigrella aquatica</name>
    <dbReference type="NCBI Taxonomy" id="1915309"/>
    <lineage>
        <taxon>Bacteria</taxon>
        <taxon>Pseudomonadati</taxon>
        <taxon>Bdellovibrionota</taxon>
        <taxon>Oligoflexia</taxon>
        <taxon>Silvanigrellales</taxon>
        <taxon>Silvanigrellaceae</taxon>
        <taxon>Silvanigrella</taxon>
    </lineage>
</organism>
<feature type="transmembrane region" description="Helical" evidence="5">
    <location>
        <begin position="424"/>
        <end position="443"/>
    </location>
</feature>
<evidence type="ECO:0000256" key="4">
    <source>
        <dbReference type="ARBA" id="ARBA00023136"/>
    </source>
</evidence>
<evidence type="ECO:0000256" key="1">
    <source>
        <dbReference type="ARBA" id="ARBA00004141"/>
    </source>
</evidence>
<comment type="subcellular location">
    <subcellularLocation>
        <location evidence="1">Membrane</location>
        <topology evidence="1">Multi-pass membrane protein</topology>
    </subcellularLocation>
</comment>
<name>A0A1L4CX13_9BACT</name>
<dbReference type="InterPro" id="IPR004841">
    <property type="entry name" value="AA-permease/SLC12A_dom"/>
</dbReference>
<keyword evidence="2 5" id="KW-0812">Transmembrane</keyword>
<evidence type="ECO:0000259" key="6">
    <source>
        <dbReference type="Pfam" id="PF00324"/>
    </source>
</evidence>
<dbReference type="InterPro" id="IPR052962">
    <property type="entry name" value="AA_Transporter_AGT"/>
</dbReference>
<feature type="transmembrane region" description="Helical" evidence="5">
    <location>
        <begin position="455"/>
        <end position="476"/>
    </location>
</feature>
<dbReference type="STRING" id="1915309.AXG55_00490"/>
<dbReference type="GO" id="GO:0016020">
    <property type="term" value="C:membrane"/>
    <property type="evidence" value="ECO:0007669"/>
    <property type="project" value="UniProtKB-SubCell"/>
</dbReference>
<feature type="transmembrane region" description="Helical" evidence="5">
    <location>
        <begin position="482"/>
        <end position="504"/>
    </location>
</feature>
<feature type="transmembrane region" description="Helical" evidence="5">
    <location>
        <begin position="363"/>
        <end position="386"/>
    </location>
</feature>
<feature type="transmembrane region" description="Helical" evidence="5">
    <location>
        <begin position="161"/>
        <end position="181"/>
    </location>
</feature>
<dbReference type="EMBL" id="CP017834">
    <property type="protein sequence ID" value="APJ02491.1"/>
    <property type="molecule type" value="Genomic_DNA"/>
</dbReference>
<keyword evidence="8" id="KW-1185">Reference proteome</keyword>
<dbReference type="PANTHER" id="PTHR47547">
    <property type="match status" value="1"/>
</dbReference>
<protein>
    <recommendedName>
        <fullName evidence="6">Amino acid permease/ SLC12A domain-containing protein</fullName>
    </recommendedName>
</protein>
<keyword evidence="3 5" id="KW-1133">Transmembrane helix</keyword>
<sequence>MQLKRNISKTSLLFLSIGSIVGSGWLFGSFYTAKLAGPAGIFAWIIGGLCVAIIALTLAELSTMLPLSGGSTAYTHISHGKMTGSIFSWITWLWTVVVAPIEVLAIFQYASTYIPNISEKVGNTETLTGKGLLLATALMAVLSIINMIGVKIMAESNKFVVIWKLIIPIGAAYLLLTTQIHPTNLTDSGFAPFGFSGILSSIASGGVSFSFFGFQTAIFLAGEAKNPQKSIPFALFGSLFACMVLYTILQLGFILAIEPSAIKNGWDQISFSGDAGPLAGIFIALGFTFMVKVLYFDAIISPLGTAVGFIASSSRILYSISLQGDAPKIISKVNRFSIPWIAIFTNFVVGMLLFLPFSGWQSMIAFLSAAIILTLASGPLCLPIFRNHLSHLERPFKLPYANVISFIAFYICNLMLQWTGWCTVWKLEFAALIGIIIFSFSHLRNKKTNHEKLHFKSFIWLILYLIISGVISYLGTYGGGKAIISMQMEFIIIAITSLFIFILAQKSALSKKESLEIYNKIIDHHKSNSK</sequence>
<dbReference type="PANTHER" id="PTHR47547:SF1">
    <property type="entry name" value="ASPARTATE-PROTON SYMPORTER"/>
    <property type="match status" value="1"/>
</dbReference>
<dbReference type="Proteomes" id="UP000184731">
    <property type="component" value="Chromosome"/>
</dbReference>
<proteinExistence type="predicted"/>
<feature type="domain" description="Amino acid permease/ SLC12A" evidence="6">
    <location>
        <begin position="12"/>
        <end position="439"/>
    </location>
</feature>
<dbReference type="Gene3D" id="1.20.1740.10">
    <property type="entry name" value="Amino acid/polyamine transporter I"/>
    <property type="match status" value="1"/>
</dbReference>
<dbReference type="Pfam" id="PF00324">
    <property type="entry name" value="AA_permease"/>
    <property type="match status" value="1"/>
</dbReference>
<feature type="transmembrane region" description="Helical" evidence="5">
    <location>
        <begin position="86"/>
        <end position="111"/>
    </location>
</feature>
<feature type="transmembrane region" description="Helical" evidence="5">
    <location>
        <begin position="39"/>
        <end position="59"/>
    </location>
</feature>
<dbReference type="KEGG" id="saqi:AXG55_00490"/>
<feature type="transmembrane region" description="Helical" evidence="5">
    <location>
        <begin position="277"/>
        <end position="295"/>
    </location>
</feature>
<keyword evidence="4 5" id="KW-0472">Membrane</keyword>
<feature type="transmembrane region" description="Helical" evidence="5">
    <location>
        <begin position="398"/>
        <end position="418"/>
    </location>
</feature>
<evidence type="ECO:0000256" key="2">
    <source>
        <dbReference type="ARBA" id="ARBA00022692"/>
    </source>
</evidence>
<feature type="transmembrane region" description="Helical" evidence="5">
    <location>
        <begin position="12"/>
        <end position="33"/>
    </location>
</feature>
<feature type="transmembrane region" description="Helical" evidence="5">
    <location>
        <begin position="233"/>
        <end position="257"/>
    </location>
</feature>
<evidence type="ECO:0000313" key="8">
    <source>
        <dbReference type="Proteomes" id="UP000184731"/>
    </source>
</evidence>
<reference evidence="7 8" key="1">
    <citation type="submission" date="2016-10" db="EMBL/GenBank/DDBJ databases">
        <title>Silvanigrella aquatica sp. nov., isolated from a freshwater lake located in the Black Forest, Germany, description of Silvanigrellaceae fam. nov., Silvanigrellales ord. nov., reclassification of the order Bdellovibrionales in the class Oligoflexia, reclassification of the families Bacteriovoracaceae and Halobacteriovoraceae in the new order Bacteriovoracales ord. nov., and reclassification of the family Pseudobacteriovoracaceae in the order Oligoflexiales.</title>
        <authorList>
            <person name="Hahn M.W."/>
            <person name="Schmidt J."/>
            <person name="Koll U."/>
            <person name="Rohde M."/>
            <person name="Verbag S."/>
            <person name="Pitt A."/>
            <person name="Nakai R."/>
            <person name="Naganuma T."/>
            <person name="Lang E."/>
        </authorList>
    </citation>
    <scope>NUCLEOTIDE SEQUENCE [LARGE SCALE GENOMIC DNA]</scope>
    <source>
        <strain evidence="7 8">MWH-Nonnen-W8red</strain>
    </source>
</reference>
<feature type="transmembrane region" description="Helical" evidence="5">
    <location>
        <begin position="338"/>
        <end position="357"/>
    </location>
</feature>